<evidence type="ECO:0000313" key="3">
    <source>
        <dbReference type="Proteomes" id="UP000654075"/>
    </source>
</evidence>
<protein>
    <submittedName>
        <fullName evidence="2">Uncharacterized protein</fullName>
    </submittedName>
</protein>
<dbReference type="Proteomes" id="UP000654075">
    <property type="component" value="Unassembled WGS sequence"/>
</dbReference>
<keyword evidence="3" id="KW-1185">Reference proteome</keyword>
<evidence type="ECO:0000313" key="2">
    <source>
        <dbReference type="EMBL" id="CAE8616067.1"/>
    </source>
</evidence>
<gene>
    <name evidence="2" type="ORF">PGLA1383_LOCUS33772</name>
</gene>
<comment type="caution">
    <text evidence="2">The sequence shown here is derived from an EMBL/GenBank/DDBJ whole genome shotgun (WGS) entry which is preliminary data.</text>
</comment>
<evidence type="ECO:0000256" key="1">
    <source>
        <dbReference type="SAM" id="MobiDB-lite"/>
    </source>
</evidence>
<proteinExistence type="predicted"/>
<feature type="region of interest" description="Disordered" evidence="1">
    <location>
        <begin position="299"/>
        <end position="321"/>
    </location>
</feature>
<name>A0A813FUZ3_POLGL</name>
<accession>A0A813FUZ3</accession>
<sequence length="373" mass="41830">MQRLDTYYMCVGGLSGFDGIVALRKAGASLRRVVLYDRDDDALVHGQLMLALIQTCPTRAKLLRAVFGRCPEAWQREQGCPLTADSMFNFLRSQEIDIEFVLQTRRSLPRPLRPHFDVLVQAAAYGCDPDEDCSGVLPRRRLWPCWGLGRRCPPIEVGLHGGGDETFNYGEAGWLADDASYVLLRSVVAPLSSESSDPLQSPQVSAPHQMALDTECQTAVEVSFRKLDLNDMQLDAVSSGCDGHVLFISNADENPKFLRSRDALECQLFESECGRVLVASALRITIVRGRGRLRRILAERSRHDSSRHGTGLQPASESNDAQSLRLLRRHELLEHLKRTAADSVQAARRWPCSTMEKHFWRMTRLLAVLQDDT</sequence>
<dbReference type="AlphaFoldDB" id="A0A813FUZ3"/>
<organism evidence="2 3">
    <name type="scientific">Polarella glacialis</name>
    <name type="common">Dinoflagellate</name>
    <dbReference type="NCBI Taxonomy" id="89957"/>
    <lineage>
        <taxon>Eukaryota</taxon>
        <taxon>Sar</taxon>
        <taxon>Alveolata</taxon>
        <taxon>Dinophyceae</taxon>
        <taxon>Suessiales</taxon>
        <taxon>Suessiaceae</taxon>
        <taxon>Polarella</taxon>
    </lineage>
</organism>
<dbReference type="EMBL" id="CAJNNV010025784">
    <property type="protein sequence ID" value="CAE8616067.1"/>
    <property type="molecule type" value="Genomic_DNA"/>
</dbReference>
<reference evidence="2" key="1">
    <citation type="submission" date="2021-02" db="EMBL/GenBank/DDBJ databases">
        <authorList>
            <person name="Dougan E. K."/>
            <person name="Rhodes N."/>
            <person name="Thang M."/>
            <person name="Chan C."/>
        </authorList>
    </citation>
    <scope>NUCLEOTIDE SEQUENCE</scope>
</reference>